<dbReference type="NCBIfam" id="TIGR00444">
    <property type="entry name" value="mazG"/>
    <property type="match status" value="1"/>
</dbReference>
<dbReference type="GO" id="GO:0046052">
    <property type="term" value="P:UTP catabolic process"/>
    <property type="evidence" value="ECO:0007669"/>
    <property type="project" value="TreeGrafter"/>
</dbReference>
<dbReference type="AlphaFoldDB" id="A0A212RG57"/>
<dbReference type="CDD" id="cd11529">
    <property type="entry name" value="NTP-PPase_MazG_Cterm"/>
    <property type="match status" value="1"/>
</dbReference>
<evidence type="ECO:0000256" key="4">
    <source>
        <dbReference type="ARBA" id="ARBA00074799"/>
    </source>
</evidence>
<protein>
    <recommendedName>
        <fullName evidence="4">Nucleoside triphosphate pyrophosphohydrolase</fullName>
        <ecNumber evidence="3">3.6.1.8</ecNumber>
    </recommendedName>
</protein>
<reference evidence="7" key="1">
    <citation type="submission" date="2017-06" db="EMBL/GenBank/DDBJ databases">
        <authorList>
            <person name="Varghese N."/>
            <person name="Submissions S."/>
        </authorList>
    </citation>
    <scope>NUCLEOTIDE SEQUENCE [LARGE SCALE GENOMIC DNA]</scope>
    <source>
        <strain evidence="7">DSM 137</strain>
    </source>
</reference>
<name>A0A212RG57_RHOAC</name>
<evidence type="ECO:0000313" key="7">
    <source>
        <dbReference type="Proteomes" id="UP000198418"/>
    </source>
</evidence>
<dbReference type="CDD" id="cd11528">
    <property type="entry name" value="NTP-PPase_MazG_Nterm"/>
    <property type="match status" value="1"/>
</dbReference>
<dbReference type="InterPro" id="IPR004518">
    <property type="entry name" value="MazG-like_dom"/>
</dbReference>
<dbReference type="EC" id="3.6.1.8" evidence="3"/>
<dbReference type="InterPro" id="IPR048015">
    <property type="entry name" value="NTP-PPase_MazG-like_N"/>
</dbReference>
<dbReference type="FunFam" id="1.10.287.1080:FF:000001">
    <property type="entry name" value="Nucleoside triphosphate pyrophosphohydrolase"/>
    <property type="match status" value="1"/>
</dbReference>
<dbReference type="GO" id="GO:0046061">
    <property type="term" value="P:dATP catabolic process"/>
    <property type="evidence" value="ECO:0007669"/>
    <property type="project" value="TreeGrafter"/>
</dbReference>
<evidence type="ECO:0000256" key="3">
    <source>
        <dbReference type="ARBA" id="ARBA00066372"/>
    </source>
</evidence>
<sequence length="279" mass="31486">MEPTRDISRLLEIMARLRTPDIGCAWDLAQDFRSIAPYAIEEACEVVDAIERDDFVDLRDELGDLLLQVAFHACMAEERGLFDFGGVVQAINEKLIRRHPHVFGAPEQRTPEAVESIWAEIKAQEKAEKAERRRAAGLPEQPRRGFLADVPTALPALARAVKLQDKASKVGFDWNDARLVLAKIREECDEVEEALSRDDRRHVAEEIGDVLFAVANLARHVKADPDAALRATNQKFERRFGYIEEKLEQAGKKLGEVSLAEMDALWDEAKNREDSDISD</sequence>
<dbReference type="InterPro" id="IPR048011">
    <property type="entry name" value="NTP-PPase_MazG-like_C"/>
</dbReference>
<dbReference type="OrthoDB" id="9808939at2"/>
<dbReference type="SUPFAM" id="SSF101386">
    <property type="entry name" value="all-alpha NTP pyrophosphatases"/>
    <property type="match status" value="2"/>
</dbReference>
<feature type="domain" description="NTP pyrophosphohydrolase MazG-like" evidence="5">
    <location>
        <begin position="30"/>
        <end position="103"/>
    </location>
</feature>
<dbReference type="Pfam" id="PF03819">
    <property type="entry name" value="MazG"/>
    <property type="match status" value="2"/>
</dbReference>
<dbReference type="RefSeq" id="WP_088520564.1">
    <property type="nucleotide sequence ID" value="NZ_FYDG01000004.1"/>
</dbReference>
<dbReference type="GO" id="GO:0047693">
    <property type="term" value="F:ATP diphosphatase activity"/>
    <property type="evidence" value="ECO:0007669"/>
    <property type="project" value="UniProtKB-EC"/>
</dbReference>
<dbReference type="PANTHER" id="PTHR30522">
    <property type="entry name" value="NUCLEOSIDE TRIPHOSPHATE PYROPHOSPHOHYDROLASE"/>
    <property type="match status" value="1"/>
</dbReference>
<dbReference type="GO" id="GO:0046076">
    <property type="term" value="P:dTTP catabolic process"/>
    <property type="evidence" value="ECO:0007669"/>
    <property type="project" value="TreeGrafter"/>
</dbReference>
<evidence type="ECO:0000256" key="2">
    <source>
        <dbReference type="ARBA" id="ARBA00061115"/>
    </source>
</evidence>
<dbReference type="EMBL" id="FYDG01000004">
    <property type="protein sequence ID" value="SNB71160.1"/>
    <property type="molecule type" value="Genomic_DNA"/>
</dbReference>
<comment type="similarity">
    <text evidence="2">Belongs to the nucleoside triphosphate pyrophosphohydrolase family.</text>
</comment>
<feature type="domain" description="NTP pyrophosphohydrolase MazG-like" evidence="5">
    <location>
        <begin position="180"/>
        <end position="239"/>
    </location>
</feature>
<gene>
    <name evidence="6" type="ORF">SAMN06265338_10497</name>
</gene>
<evidence type="ECO:0000259" key="5">
    <source>
        <dbReference type="Pfam" id="PF03819"/>
    </source>
</evidence>
<dbReference type="GO" id="GO:0006950">
    <property type="term" value="P:response to stress"/>
    <property type="evidence" value="ECO:0007669"/>
    <property type="project" value="UniProtKB-ARBA"/>
</dbReference>
<evidence type="ECO:0000256" key="1">
    <source>
        <dbReference type="ARBA" id="ARBA00052141"/>
    </source>
</evidence>
<dbReference type="Proteomes" id="UP000198418">
    <property type="component" value="Unassembled WGS sequence"/>
</dbReference>
<dbReference type="FunFam" id="1.10.287.1080:FF:000003">
    <property type="entry name" value="Nucleoside triphosphate pyrophosphohydrolase"/>
    <property type="match status" value="1"/>
</dbReference>
<dbReference type="NCBIfam" id="NF007113">
    <property type="entry name" value="PRK09562.1"/>
    <property type="match status" value="1"/>
</dbReference>
<dbReference type="GO" id="GO:0006203">
    <property type="term" value="P:dGTP catabolic process"/>
    <property type="evidence" value="ECO:0007669"/>
    <property type="project" value="TreeGrafter"/>
</dbReference>
<dbReference type="InterPro" id="IPR011551">
    <property type="entry name" value="NTP_PyrPHydrolase_MazG"/>
</dbReference>
<comment type="catalytic activity">
    <reaction evidence="1">
        <text>ATP + H2O = AMP + diphosphate + H(+)</text>
        <dbReference type="Rhea" id="RHEA:14245"/>
        <dbReference type="ChEBI" id="CHEBI:15377"/>
        <dbReference type="ChEBI" id="CHEBI:15378"/>
        <dbReference type="ChEBI" id="CHEBI:30616"/>
        <dbReference type="ChEBI" id="CHEBI:33019"/>
        <dbReference type="ChEBI" id="CHEBI:456215"/>
        <dbReference type="EC" id="3.6.1.8"/>
    </reaction>
</comment>
<evidence type="ECO:0000313" key="6">
    <source>
        <dbReference type="EMBL" id="SNB71160.1"/>
    </source>
</evidence>
<accession>A0A212RG57</accession>
<dbReference type="Gene3D" id="1.10.287.1080">
    <property type="entry name" value="MazG-like"/>
    <property type="match status" value="2"/>
</dbReference>
<dbReference type="GO" id="GO:0046047">
    <property type="term" value="P:TTP catabolic process"/>
    <property type="evidence" value="ECO:0007669"/>
    <property type="project" value="TreeGrafter"/>
</dbReference>
<dbReference type="PANTHER" id="PTHR30522:SF0">
    <property type="entry name" value="NUCLEOSIDE TRIPHOSPHATE PYROPHOSPHOHYDROLASE"/>
    <property type="match status" value="1"/>
</dbReference>
<keyword evidence="7" id="KW-1185">Reference proteome</keyword>
<dbReference type="GO" id="GO:0046081">
    <property type="term" value="P:dUTP catabolic process"/>
    <property type="evidence" value="ECO:0007669"/>
    <property type="project" value="TreeGrafter"/>
</dbReference>
<organism evidence="6 7">
    <name type="scientific">Rhodoblastus acidophilus</name>
    <name type="common">Rhodopseudomonas acidophila</name>
    <dbReference type="NCBI Taxonomy" id="1074"/>
    <lineage>
        <taxon>Bacteria</taxon>
        <taxon>Pseudomonadati</taxon>
        <taxon>Pseudomonadota</taxon>
        <taxon>Alphaproteobacteria</taxon>
        <taxon>Hyphomicrobiales</taxon>
        <taxon>Rhodoblastaceae</taxon>
        <taxon>Rhodoblastus</taxon>
    </lineage>
</organism>
<proteinExistence type="inferred from homology"/>